<feature type="domain" description="AB hydrolase-1" evidence="1">
    <location>
        <begin position="9"/>
        <end position="247"/>
    </location>
</feature>
<gene>
    <name evidence="2" type="ORF">ILEXP_LOCUS35647</name>
</gene>
<organism evidence="2 3">
    <name type="scientific">Ilex paraguariensis</name>
    <name type="common">yerba mate</name>
    <dbReference type="NCBI Taxonomy" id="185542"/>
    <lineage>
        <taxon>Eukaryota</taxon>
        <taxon>Viridiplantae</taxon>
        <taxon>Streptophyta</taxon>
        <taxon>Embryophyta</taxon>
        <taxon>Tracheophyta</taxon>
        <taxon>Spermatophyta</taxon>
        <taxon>Magnoliopsida</taxon>
        <taxon>eudicotyledons</taxon>
        <taxon>Gunneridae</taxon>
        <taxon>Pentapetalae</taxon>
        <taxon>asterids</taxon>
        <taxon>campanulids</taxon>
        <taxon>Aquifoliales</taxon>
        <taxon>Aquifoliaceae</taxon>
        <taxon>Ilex</taxon>
    </lineage>
</organism>
<proteinExistence type="predicted"/>
<dbReference type="Gene3D" id="3.40.50.1820">
    <property type="entry name" value="alpha/beta hydrolase"/>
    <property type="match status" value="1"/>
</dbReference>
<comment type="caution">
    <text evidence="2">The sequence shown here is derived from an EMBL/GenBank/DDBJ whole genome shotgun (WGS) entry which is preliminary data.</text>
</comment>
<dbReference type="EMBL" id="CAUOFW020004613">
    <property type="protein sequence ID" value="CAK9166422.1"/>
    <property type="molecule type" value="Genomic_DNA"/>
</dbReference>
<protein>
    <recommendedName>
        <fullName evidence="1">AB hydrolase-1 domain-containing protein</fullName>
    </recommendedName>
</protein>
<dbReference type="AlphaFoldDB" id="A0ABC8TE75"/>
<keyword evidence="3" id="KW-1185">Reference proteome</keyword>
<dbReference type="SUPFAM" id="SSF53474">
    <property type="entry name" value="alpha/beta-Hydrolases"/>
    <property type="match status" value="1"/>
</dbReference>
<accession>A0ABC8TE75</accession>
<dbReference type="InterPro" id="IPR000073">
    <property type="entry name" value="AB_hydrolase_1"/>
</dbReference>
<dbReference type="Pfam" id="PF12697">
    <property type="entry name" value="Abhydrolase_6"/>
    <property type="match status" value="1"/>
</dbReference>
<evidence type="ECO:0000313" key="3">
    <source>
        <dbReference type="Proteomes" id="UP001642360"/>
    </source>
</evidence>
<dbReference type="PANTHER" id="PTHR10992">
    <property type="entry name" value="METHYLESTERASE FAMILY MEMBER"/>
    <property type="match status" value="1"/>
</dbReference>
<sequence>MEKSGGRHFVLVHGACHGAWCWFEVATLLRAAGHRVTAQDMAASGINPKQLYEIQTISDYLDPLLSFMASLPPDERVVLVGHSAGGAATSVVMERFPQKVAVAVFISALMPGPDFTLQAIGDKIIQGLDYFMDSKLTFDQGNRITSVLFGPMFLSTKLYQLSPPQVLTLAMLLGRPKRVFNDAQSLKDTTFTKENYGSVERVFIMCSEDKSITKENQMWMIENNPPNEVKMIHTDHMVMFSKPQELASNLQEIADKYY</sequence>
<name>A0ABC8TE75_9AQUA</name>
<dbReference type="GO" id="GO:0016787">
    <property type="term" value="F:hydrolase activity"/>
    <property type="evidence" value="ECO:0007669"/>
    <property type="project" value="UniProtKB-ARBA"/>
</dbReference>
<evidence type="ECO:0000313" key="2">
    <source>
        <dbReference type="EMBL" id="CAK9166422.1"/>
    </source>
</evidence>
<reference evidence="2 3" key="1">
    <citation type="submission" date="2024-02" db="EMBL/GenBank/DDBJ databases">
        <authorList>
            <person name="Vignale AGUSTIN F."/>
            <person name="Sosa J E."/>
            <person name="Modenutti C."/>
        </authorList>
    </citation>
    <scope>NUCLEOTIDE SEQUENCE [LARGE SCALE GENOMIC DNA]</scope>
</reference>
<dbReference type="InterPro" id="IPR029058">
    <property type="entry name" value="AB_hydrolase_fold"/>
</dbReference>
<evidence type="ECO:0000259" key="1">
    <source>
        <dbReference type="Pfam" id="PF12697"/>
    </source>
</evidence>
<dbReference type="InterPro" id="IPR045889">
    <property type="entry name" value="MES/HNL"/>
</dbReference>
<dbReference type="FunFam" id="3.40.50.1820:FF:000051">
    <property type="entry name" value="(S)-hydroxynitrile lyase"/>
    <property type="match status" value="1"/>
</dbReference>
<dbReference type="Proteomes" id="UP001642360">
    <property type="component" value="Unassembled WGS sequence"/>
</dbReference>
<dbReference type="PANTHER" id="PTHR10992:SF1066">
    <property type="entry name" value="METHYL JASMONATE ESTERASE 1"/>
    <property type="match status" value="1"/>
</dbReference>